<feature type="region of interest" description="Disordered" evidence="1">
    <location>
        <begin position="63"/>
        <end position="82"/>
    </location>
</feature>
<protein>
    <submittedName>
        <fullName evidence="2">Uncharacterized protein</fullName>
    </submittedName>
</protein>
<reference evidence="2" key="1">
    <citation type="journal article" date="2023" name="G3 (Bethesda)">
        <title>A reference genome for the long-term kleptoplast-retaining sea slug Elysia crispata morphotype clarki.</title>
        <authorList>
            <person name="Eastman K.E."/>
            <person name="Pendleton A.L."/>
            <person name="Shaikh M.A."/>
            <person name="Suttiyut T."/>
            <person name="Ogas R."/>
            <person name="Tomko P."/>
            <person name="Gavelis G."/>
            <person name="Widhalm J.R."/>
            <person name="Wisecaver J.H."/>
        </authorList>
    </citation>
    <scope>NUCLEOTIDE SEQUENCE</scope>
    <source>
        <strain evidence="2">ECLA1</strain>
    </source>
</reference>
<organism evidence="2 3">
    <name type="scientific">Elysia crispata</name>
    <name type="common">lettuce slug</name>
    <dbReference type="NCBI Taxonomy" id="231223"/>
    <lineage>
        <taxon>Eukaryota</taxon>
        <taxon>Metazoa</taxon>
        <taxon>Spiralia</taxon>
        <taxon>Lophotrochozoa</taxon>
        <taxon>Mollusca</taxon>
        <taxon>Gastropoda</taxon>
        <taxon>Heterobranchia</taxon>
        <taxon>Euthyneura</taxon>
        <taxon>Panpulmonata</taxon>
        <taxon>Sacoglossa</taxon>
        <taxon>Placobranchoidea</taxon>
        <taxon>Plakobranchidae</taxon>
        <taxon>Elysia</taxon>
    </lineage>
</organism>
<dbReference type="EMBL" id="JAWDGP010001372">
    <property type="protein sequence ID" value="KAK3792485.1"/>
    <property type="molecule type" value="Genomic_DNA"/>
</dbReference>
<sequence>MLSVPATQSDLAQIAASPSNSQTCQGRLYFRISPLNSLEFGSPADCECVLELYSRTGKVQGCPQPVATPDSPEQTTADYDHL</sequence>
<dbReference type="Proteomes" id="UP001283361">
    <property type="component" value="Unassembled WGS sequence"/>
</dbReference>
<comment type="caution">
    <text evidence="2">The sequence shown here is derived from an EMBL/GenBank/DDBJ whole genome shotgun (WGS) entry which is preliminary data.</text>
</comment>
<keyword evidence="3" id="KW-1185">Reference proteome</keyword>
<gene>
    <name evidence="2" type="ORF">RRG08_049184</name>
</gene>
<accession>A0AAE1AR36</accession>
<evidence type="ECO:0000313" key="3">
    <source>
        <dbReference type="Proteomes" id="UP001283361"/>
    </source>
</evidence>
<evidence type="ECO:0000256" key="1">
    <source>
        <dbReference type="SAM" id="MobiDB-lite"/>
    </source>
</evidence>
<evidence type="ECO:0000313" key="2">
    <source>
        <dbReference type="EMBL" id="KAK3792485.1"/>
    </source>
</evidence>
<proteinExistence type="predicted"/>
<name>A0AAE1AR36_9GAST</name>
<feature type="compositionally biased region" description="Polar residues" evidence="1">
    <location>
        <begin position="71"/>
        <end position="82"/>
    </location>
</feature>
<dbReference type="AlphaFoldDB" id="A0AAE1AR36"/>